<keyword evidence="5 7" id="KW-0863">Zinc-finger</keyword>
<dbReference type="AlphaFoldDB" id="A0A812C545"/>
<evidence type="ECO:0000313" key="12">
    <source>
        <dbReference type="Proteomes" id="UP000597762"/>
    </source>
</evidence>
<feature type="transmembrane region" description="Helical" evidence="8">
    <location>
        <begin position="307"/>
        <end position="331"/>
    </location>
</feature>
<dbReference type="PANTHER" id="PTHR12622">
    <property type="entry name" value="DELTEX-RELATED"/>
    <property type="match status" value="1"/>
</dbReference>
<comment type="subcellular location">
    <subcellularLocation>
        <location evidence="7">Cytoplasm</location>
    </subcellularLocation>
</comment>
<gene>
    <name evidence="11" type="ORF">SPHA_27245</name>
</gene>
<dbReference type="InterPro" id="IPR017907">
    <property type="entry name" value="Znf_RING_CS"/>
</dbReference>
<comment type="caution">
    <text evidence="11">The sequence shown here is derived from an EMBL/GenBank/DDBJ whole genome shotgun (WGS) entry which is preliminary data.</text>
</comment>
<keyword evidence="3 7" id="KW-0808">Transferase</keyword>
<dbReference type="GO" id="GO:0008270">
    <property type="term" value="F:zinc ion binding"/>
    <property type="evidence" value="ECO:0007669"/>
    <property type="project" value="UniProtKB-KW"/>
</dbReference>
<protein>
    <recommendedName>
        <fullName evidence="7">E3 ubiquitin-protein ligase</fullName>
        <ecNumber evidence="7">2.3.2.27</ecNumber>
    </recommendedName>
</protein>
<dbReference type="SUPFAM" id="SSF57850">
    <property type="entry name" value="RING/U-box"/>
    <property type="match status" value="1"/>
</dbReference>
<dbReference type="InterPro" id="IPR013083">
    <property type="entry name" value="Znf_RING/FYVE/PHD"/>
</dbReference>
<keyword evidence="8" id="KW-0812">Transmembrane</keyword>
<sequence>MSYTQLLFYISQTLKDILMQSKKIFRCLNQAKSEKFKSVAFPVNESGYIGDIILQSYFEVLTTYNADYPKQIYCKKTLDKCGHSFCSACIDRSFSAVGPYCRVCQTVYGKEIGQQPPGRMSVKKEICSLPGFSGCGTYVLDYYYIPDGNQKKGHPNPGKRFYGTSRTAYLPANKEGETVLKMLQKAFLQKLIFTVGTSKTTNMQDTVTWNDIHHKTSRYGGPFQFGYPDPDYLKRVSSELEAKGKVSMYIYLSIYLSQSVHICHICSYLSIYLSLFISFYLCNCFYLSIHICFYLCTYVYLSVSSYLFIHLSPVLSISLCNSVSIYLSIYLSI</sequence>
<evidence type="ECO:0000256" key="7">
    <source>
        <dbReference type="RuleBase" id="RU367105"/>
    </source>
</evidence>
<organism evidence="11 12">
    <name type="scientific">Acanthosepion pharaonis</name>
    <name type="common">Pharaoh cuttlefish</name>
    <name type="synonym">Sepia pharaonis</name>
    <dbReference type="NCBI Taxonomy" id="158019"/>
    <lineage>
        <taxon>Eukaryota</taxon>
        <taxon>Metazoa</taxon>
        <taxon>Spiralia</taxon>
        <taxon>Lophotrochozoa</taxon>
        <taxon>Mollusca</taxon>
        <taxon>Cephalopoda</taxon>
        <taxon>Coleoidea</taxon>
        <taxon>Decapodiformes</taxon>
        <taxon>Sepiida</taxon>
        <taxon>Sepiina</taxon>
        <taxon>Sepiidae</taxon>
        <taxon>Acanthosepion</taxon>
    </lineage>
</organism>
<dbReference type="Gene3D" id="3.30.390.130">
    <property type="match status" value="1"/>
</dbReference>
<dbReference type="InterPro" id="IPR039398">
    <property type="entry name" value="Deltex_fam"/>
</dbReference>
<proteinExistence type="inferred from homology"/>
<keyword evidence="8" id="KW-0472">Membrane</keyword>
<comment type="similarity">
    <text evidence="7">Belongs to the Deltex family.</text>
</comment>
<dbReference type="EC" id="2.3.2.27" evidence="7"/>
<dbReference type="Proteomes" id="UP000597762">
    <property type="component" value="Unassembled WGS sequence"/>
</dbReference>
<reference evidence="11" key="1">
    <citation type="submission" date="2021-01" db="EMBL/GenBank/DDBJ databases">
        <authorList>
            <person name="Li R."/>
            <person name="Bekaert M."/>
        </authorList>
    </citation>
    <scope>NUCLEOTIDE SEQUENCE</scope>
    <source>
        <strain evidence="11">Farmed</strain>
    </source>
</reference>
<keyword evidence="11" id="KW-0012">Acyltransferase</keyword>
<dbReference type="Gene3D" id="3.30.40.10">
    <property type="entry name" value="Zinc/RING finger domain, C3HC4 (zinc finger)"/>
    <property type="match status" value="1"/>
</dbReference>
<evidence type="ECO:0000259" key="10">
    <source>
        <dbReference type="Pfam" id="PF18102"/>
    </source>
</evidence>
<dbReference type="GO" id="GO:0016567">
    <property type="term" value="P:protein ubiquitination"/>
    <property type="evidence" value="ECO:0007669"/>
    <property type="project" value="UniProtKB-UniRule"/>
</dbReference>
<evidence type="ECO:0000256" key="8">
    <source>
        <dbReference type="SAM" id="Phobius"/>
    </source>
</evidence>
<keyword evidence="6 7" id="KW-0862">Zinc</keyword>
<evidence type="ECO:0000313" key="11">
    <source>
        <dbReference type="EMBL" id="CAE1250704.1"/>
    </source>
</evidence>
<dbReference type="InterPro" id="IPR039396">
    <property type="entry name" value="Deltex_C"/>
</dbReference>
<dbReference type="InterPro" id="IPR018957">
    <property type="entry name" value="Znf_C3HC4_RING-type"/>
</dbReference>
<dbReference type="InterPro" id="IPR039399">
    <property type="entry name" value="Deltex_C_sf"/>
</dbReference>
<comment type="pathway">
    <text evidence="2 7">Protein modification; protein ubiquitination.</text>
</comment>
<dbReference type="GO" id="GO:0007219">
    <property type="term" value="P:Notch signaling pathway"/>
    <property type="evidence" value="ECO:0007669"/>
    <property type="project" value="InterPro"/>
</dbReference>
<feature type="transmembrane region" description="Helical" evidence="8">
    <location>
        <begin position="248"/>
        <end position="273"/>
    </location>
</feature>
<name>A0A812C545_ACAPH</name>
<keyword evidence="8" id="KW-1133">Transmembrane helix</keyword>
<comment type="catalytic activity">
    <reaction evidence="1 7">
        <text>S-ubiquitinyl-[E2 ubiquitin-conjugating enzyme]-L-cysteine + [acceptor protein]-L-lysine = [E2 ubiquitin-conjugating enzyme]-L-cysteine + N(6)-ubiquitinyl-[acceptor protein]-L-lysine.</text>
        <dbReference type="EC" id="2.3.2.27"/>
    </reaction>
</comment>
<dbReference type="CDD" id="cd09633">
    <property type="entry name" value="Deltex_C"/>
    <property type="match status" value="1"/>
</dbReference>
<dbReference type="Pfam" id="PF00097">
    <property type="entry name" value="zf-C3HC4"/>
    <property type="match status" value="1"/>
</dbReference>
<dbReference type="Pfam" id="PF18102">
    <property type="entry name" value="DTC"/>
    <property type="match status" value="1"/>
</dbReference>
<dbReference type="PROSITE" id="PS00518">
    <property type="entry name" value="ZF_RING_1"/>
    <property type="match status" value="1"/>
</dbReference>
<evidence type="ECO:0000259" key="9">
    <source>
        <dbReference type="Pfam" id="PF00097"/>
    </source>
</evidence>
<evidence type="ECO:0000256" key="2">
    <source>
        <dbReference type="ARBA" id="ARBA00004906"/>
    </source>
</evidence>
<accession>A0A812C545</accession>
<dbReference type="GO" id="GO:0061630">
    <property type="term" value="F:ubiquitin protein ligase activity"/>
    <property type="evidence" value="ECO:0007669"/>
    <property type="project" value="UniProtKB-UniRule"/>
</dbReference>
<dbReference type="EMBL" id="CAHIKZ030001048">
    <property type="protein sequence ID" value="CAE1250704.1"/>
    <property type="molecule type" value="Genomic_DNA"/>
</dbReference>
<feature type="domain" description="Deltex C-terminal" evidence="10">
    <location>
        <begin position="113"/>
        <end position="244"/>
    </location>
</feature>
<dbReference type="OrthoDB" id="6275406at2759"/>
<keyword evidence="12" id="KW-1185">Reference proteome</keyword>
<keyword evidence="4 7" id="KW-0479">Metal-binding</keyword>
<evidence type="ECO:0000256" key="4">
    <source>
        <dbReference type="ARBA" id="ARBA00022723"/>
    </source>
</evidence>
<feature type="transmembrane region" description="Helical" evidence="8">
    <location>
        <begin position="280"/>
        <end position="301"/>
    </location>
</feature>
<feature type="domain" description="Zinc finger C3HC4 RING-type" evidence="9">
    <location>
        <begin position="75"/>
        <end position="104"/>
    </location>
</feature>
<evidence type="ECO:0000256" key="5">
    <source>
        <dbReference type="ARBA" id="ARBA00022771"/>
    </source>
</evidence>
<keyword evidence="7" id="KW-0963">Cytoplasm</keyword>
<dbReference type="GO" id="GO:0005737">
    <property type="term" value="C:cytoplasm"/>
    <property type="evidence" value="ECO:0007669"/>
    <property type="project" value="UniProtKB-SubCell"/>
</dbReference>
<dbReference type="UniPathway" id="UPA00143"/>
<evidence type="ECO:0000256" key="3">
    <source>
        <dbReference type="ARBA" id="ARBA00022679"/>
    </source>
</evidence>
<evidence type="ECO:0000256" key="1">
    <source>
        <dbReference type="ARBA" id="ARBA00000900"/>
    </source>
</evidence>
<evidence type="ECO:0000256" key="6">
    <source>
        <dbReference type="ARBA" id="ARBA00022833"/>
    </source>
</evidence>